<feature type="compositionally biased region" description="Basic and acidic residues" evidence="1">
    <location>
        <begin position="27"/>
        <end position="42"/>
    </location>
</feature>
<feature type="region of interest" description="Disordered" evidence="1">
    <location>
        <begin position="294"/>
        <end position="321"/>
    </location>
</feature>
<dbReference type="Proteomes" id="UP000186817">
    <property type="component" value="Unassembled WGS sequence"/>
</dbReference>
<dbReference type="OrthoDB" id="10353638at2759"/>
<name>A0A1Q9EXV3_SYMMI</name>
<protein>
    <submittedName>
        <fullName evidence="2">Uncharacterized protein</fullName>
    </submittedName>
</protein>
<keyword evidence="3" id="KW-1185">Reference proteome</keyword>
<organism evidence="2 3">
    <name type="scientific">Symbiodinium microadriaticum</name>
    <name type="common">Dinoflagellate</name>
    <name type="synonym">Zooxanthella microadriatica</name>
    <dbReference type="NCBI Taxonomy" id="2951"/>
    <lineage>
        <taxon>Eukaryota</taxon>
        <taxon>Sar</taxon>
        <taxon>Alveolata</taxon>
        <taxon>Dinophyceae</taxon>
        <taxon>Suessiales</taxon>
        <taxon>Symbiodiniaceae</taxon>
        <taxon>Symbiodinium</taxon>
    </lineage>
</organism>
<comment type="caution">
    <text evidence="2">The sequence shown here is derived from an EMBL/GenBank/DDBJ whole genome shotgun (WGS) entry which is preliminary data.</text>
</comment>
<evidence type="ECO:0000313" key="3">
    <source>
        <dbReference type="Proteomes" id="UP000186817"/>
    </source>
</evidence>
<reference evidence="2 3" key="1">
    <citation type="submission" date="2016-02" db="EMBL/GenBank/DDBJ databases">
        <title>Genome analysis of coral dinoflagellate symbionts highlights evolutionary adaptations to a symbiotic lifestyle.</title>
        <authorList>
            <person name="Aranda M."/>
            <person name="Li Y."/>
            <person name="Liew Y.J."/>
            <person name="Baumgarten S."/>
            <person name="Simakov O."/>
            <person name="Wilson M."/>
            <person name="Piel J."/>
            <person name="Ashoor H."/>
            <person name="Bougouffa S."/>
            <person name="Bajic V.B."/>
            <person name="Ryu T."/>
            <person name="Ravasi T."/>
            <person name="Bayer T."/>
            <person name="Micklem G."/>
            <person name="Kim H."/>
            <person name="Bhak J."/>
            <person name="Lajeunesse T.C."/>
            <person name="Voolstra C.R."/>
        </authorList>
    </citation>
    <scope>NUCLEOTIDE SEQUENCE [LARGE SCALE GENOMIC DNA]</scope>
    <source>
        <strain evidence="2 3">CCMP2467</strain>
    </source>
</reference>
<dbReference type="EMBL" id="LSRX01000046">
    <property type="protein sequence ID" value="OLQ12274.1"/>
    <property type="molecule type" value="Genomic_DNA"/>
</dbReference>
<proteinExistence type="predicted"/>
<evidence type="ECO:0000256" key="1">
    <source>
        <dbReference type="SAM" id="MobiDB-lite"/>
    </source>
</evidence>
<dbReference type="AlphaFoldDB" id="A0A1Q9EXV3"/>
<feature type="region of interest" description="Disordered" evidence="1">
    <location>
        <begin position="1"/>
        <end position="42"/>
    </location>
</feature>
<accession>A0A1Q9EXV3</accession>
<gene>
    <name evidence="2" type="ORF">AK812_SmicGene3823</name>
</gene>
<sequence length="347" mass="37189">MASDSTSPPEPVAEDVPSSSSFVTSHPLEKGGSREQWRLENMPEQRVLETGLKALQRKLLPDSPPSPSGKRGSMVLRASFFERLLGGAVELKACPPNDVAAAQGDLKKLTLNQLLSLRILTQGFPTTSVGAFTVHSNFLGALSAELLQKLGARALGDSAESATRRRLETVGSRLIQCLGASELLDTEESKPPARWLTALEAQTFQGTSADFEHFPNGTGIAVVMDLGFGNAMHWEVMAMQTGKDDLPGALTALTALRARRLQRSRVVEVAQEASAALPAVPFAAALTLPKPKEASASSAKTVDWPAPTPTNRPSGADDKPGLHDDFPFLSELFVYFGCCARRRDESQ</sequence>
<evidence type="ECO:0000313" key="2">
    <source>
        <dbReference type="EMBL" id="OLQ12274.1"/>
    </source>
</evidence>
<dbReference type="OMA" id="CCARRRD"/>